<dbReference type="Pfam" id="PF00156">
    <property type="entry name" value="Pribosyltran"/>
    <property type="match status" value="1"/>
</dbReference>
<keyword evidence="3" id="KW-1185">Reference proteome</keyword>
<evidence type="ECO:0000313" key="3">
    <source>
        <dbReference type="Proteomes" id="UP001595420"/>
    </source>
</evidence>
<name>A0ABV7C542_9PROT</name>
<reference evidence="3" key="1">
    <citation type="journal article" date="2019" name="Int. J. Syst. Evol. Microbiol.">
        <title>The Global Catalogue of Microorganisms (GCM) 10K type strain sequencing project: providing services to taxonomists for standard genome sequencing and annotation.</title>
        <authorList>
            <consortium name="The Broad Institute Genomics Platform"/>
            <consortium name="The Broad Institute Genome Sequencing Center for Infectious Disease"/>
            <person name="Wu L."/>
            <person name="Ma J."/>
        </authorList>
    </citation>
    <scope>NUCLEOTIDE SEQUENCE [LARGE SCALE GENOMIC DNA]</scope>
    <source>
        <strain evidence="3">CGMCC 1.16855</strain>
    </source>
</reference>
<dbReference type="Proteomes" id="UP001595420">
    <property type="component" value="Unassembled WGS sequence"/>
</dbReference>
<dbReference type="EMBL" id="JBHRSB010000012">
    <property type="protein sequence ID" value="MFC3003505.1"/>
    <property type="molecule type" value="Genomic_DNA"/>
</dbReference>
<dbReference type="GO" id="GO:0016757">
    <property type="term" value="F:glycosyltransferase activity"/>
    <property type="evidence" value="ECO:0007669"/>
    <property type="project" value="UniProtKB-KW"/>
</dbReference>
<feature type="domain" description="Phosphoribosyltransferase" evidence="1">
    <location>
        <begin position="15"/>
        <end position="187"/>
    </location>
</feature>
<evidence type="ECO:0000259" key="1">
    <source>
        <dbReference type="Pfam" id="PF00156"/>
    </source>
</evidence>
<sequence>MFRREPPLFANRTEAGRLLARPVQALGLRDPVVYALPRGGVPVAVEVAAALGAPLDLVLVRKLGAPGQPELAIGAVAEGVGTEPVLNAEIVAATGASEAYIAAARDREMAEIARRRARYMSGRAAVDPKGRTAVVIDDGLATGATARAALHALRRRGAARIVLAVPVAAAEALAAMQGEADEMVCLVKTKLFSGIGAFYRDFHQLSDAEVIAALASPEPPAQGRRVPRPGGRTG</sequence>
<protein>
    <submittedName>
        <fullName evidence="2">Phosphoribosyltransferase</fullName>
    </submittedName>
</protein>
<organism evidence="2 3">
    <name type="scientific">Falsiroseomonas tokyonensis</name>
    <dbReference type="NCBI Taxonomy" id="430521"/>
    <lineage>
        <taxon>Bacteria</taxon>
        <taxon>Pseudomonadati</taxon>
        <taxon>Pseudomonadota</taxon>
        <taxon>Alphaproteobacteria</taxon>
        <taxon>Acetobacterales</taxon>
        <taxon>Roseomonadaceae</taxon>
        <taxon>Falsiroseomonas</taxon>
    </lineage>
</organism>
<dbReference type="RefSeq" id="WP_216839961.1">
    <property type="nucleotide sequence ID" value="NZ_JAFNJS010000012.1"/>
</dbReference>
<comment type="caution">
    <text evidence="2">The sequence shown here is derived from an EMBL/GenBank/DDBJ whole genome shotgun (WGS) entry which is preliminary data.</text>
</comment>
<keyword evidence="2" id="KW-0328">Glycosyltransferase</keyword>
<gene>
    <name evidence="2" type="ORF">ACFOD3_26665</name>
</gene>
<keyword evidence="2" id="KW-0808">Transferase</keyword>
<dbReference type="CDD" id="cd06223">
    <property type="entry name" value="PRTases_typeI"/>
    <property type="match status" value="1"/>
</dbReference>
<proteinExistence type="predicted"/>
<accession>A0ABV7C542</accession>
<evidence type="ECO:0000313" key="2">
    <source>
        <dbReference type="EMBL" id="MFC3003505.1"/>
    </source>
</evidence>
<dbReference type="InterPro" id="IPR000836">
    <property type="entry name" value="PRTase_dom"/>
</dbReference>